<sequence>MDFLWIIAASLCLVGIGVAVTYAIAFAVPLHVFVTAQEHGRFADLVPTSRNGSHTGPATPCRPLRGATVLVAVRDRTTST</sequence>
<protein>
    <submittedName>
        <fullName evidence="1">Uncharacterized protein</fullName>
    </submittedName>
</protein>
<evidence type="ECO:0000313" key="2">
    <source>
        <dbReference type="Proteomes" id="UP000004980"/>
    </source>
</evidence>
<comment type="caution">
    <text evidence="1">The sequence shown here is derived from an EMBL/GenBank/DDBJ whole genome shotgun (WGS) entry which is preliminary data.</text>
</comment>
<accession>A0ABN0FSJ1</accession>
<dbReference type="Proteomes" id="UP000004980">
    <property type="component" value="Unassembled WGS sequence"/>
</dbReference>
<proteinExistence type="predicted"/>
<name>A0ABN0FSJ1_9BURK</name>
<evidence type="ECO:0000313" key="1">
    <source>
        <dbReference type="EMBL" id="EIN01781.1"/>
    </source>
</evidence>
<dbReference type="EMBL" id="AKAU01000053">
    <property type="protein sequence ID" value="EIN01781.1"/>
    <property type="molecule type" value="Genomic_DNA"/>
</dbReference>
<keyword evidence="2" id="KW-1185">Reference proteome</keyword>
<reference evidence="1 2" key="1">
    <citation type="journal article" date="2012" name="J. Bacteriol.">
        <title>Draft Genome Sequence of the Soil Bacterium Burkholderia terrae Strain BS001, Which Interacts with Fungal Surface Structures.</title>
        <authorList>
            <person name="Nazir R."/>
            <person name="Hansen M.A."/>
            <person name="Sorensen S."/>
            <person name="van Elsas J.D."/>
        </authorList>
    </citation>
    <scope>NUCLEOTIDE SEQUENCE [LARGE SCALE GENOMIC DNA]</scope>
    <source>
        <strain evidence="1 2">BS001</strain>
    </source>
</reference>
<organism evidence="1 2">
    <name type="scientific">Paraburkholderia hospita</name>
    <dbReference type="NCBI Taxonomy" id="169430"/>
    <lineage>
        <taxon>Bacteria</taxon>
        <taxon>Pseudomonadati</taxon>
        <taxon>Pseudomonadota</taxon>
        <taxon>Betaproteobacteria</taxon>
        <taxon>Burkholderiales</taxon>
        <taxon>Burkholderiaceae</taxon>
        <taxon>Paraburkholderia</taxon>
    </lineage>
</organism>
<gene>
    <name evidence="1" type="ORF">WQE_07102</name>
</gene>